<keyword evidence="3" id="KW-0698">rRNA processing</keyword>
<evidence type="ECO:0000259" key="9">
    <source>
        <dbReference type="SMART" id="SM00359"/>
    </source>
</evidence>
<dbReference type="Pfam" id="PF17785">
    <property type="entry name" value="PUA_3"/>
    <property type="match status" value="1"/>
</dbReference>
<dbReference type="CDD" id="cd02440">
    <property type="entry name" value="AdoMet_MTases"/>
    <property type="match status" value="1"/>
</dbReference>
<dbReference type="CDD" id="cd11572">
    <property type="entry name" value="RlmI_M_like"/>
    <property type="match status" value="1"/>
</dbReference>
<evidence type="ECO:0000313" key="11">
    <source>
        <dbReference type="Proteomes" id="UP000077339"/>
    </source>
</evidence>
<dbReference type="GO" id="GO:0005737">
    <property type="term" value="C:cytoplasm"/>
    <property type="evidence" value="ECO:0007669"/>
    <property type="project" value="UniProtKB-SubCell"/>
</dbReference>
<dbReference type="GO" id="GO:0008168">
    <property type="term" value="F:methyltransferase activity"/>
    <property type="evidence" value="ECO:0007669"/>
    <property type="project" value="UniProtKB-KW"/>
</dbReference>
<dbReference type="GO" id="GO:0003723">
    <property type="term" value="F:RNA binding"/>
    <property type="evidence" value="ECO:0007669"/>
    <property type="project" value="UniProtKB-KW"/>
</dbReference>
<dbReference type="InterPro" id="IPR015947">
    <property type="entry name" value="PUA-like_sf"/>
</dbReference>
<feature type="domain" description="PUA" evidence="9">
    <location>
        <begin position="2"/>
        <end position="86"/>
    </location>
</feature>
<comment type="caution">
    <text evidence="10">The sequence shown here is derived from an EMBL/GenBank/DDBJ whole genome shotgun (WGS) entry which is preliminary data.</text>
</comment>
<evidence type="ECO:0000256" key="2">
    <source>
        <dbReference type="ARBA" id="ARBA00022490"/>
    </source>
</evidence>
<dbReference type="InterPro" id="IPR019614">
    <property type="entry name" value="SAM-dep_methyl-trfase"/>
</dbReference>
<dbReference type="InterPro" id="IPR029063">
    <property type="entry name" value="SAM-dependent_MTases_sf"/>
</dbReference>
<dbReference type="GO" id="GO:0032259">
    <property type="term" value="P:methylation"/>
    <property type="evidence" value="ECO:0007669"/>
    <property type="project" value="UniProtKB-KW"/>
</dbReference>
<dbReference type="Gene3D" id="2.30.130.10">
    <property type="entry name" value="PUA domain"/>
    <property type="match status" value="1"/>
</dbReference>
<dbReference type="Gene3D" id="3.40.50.150">
    <property type="entry name" value="Vaccinia Virus protein VP39"/>
    <property type="match status" value="1"/>
</dbReference>
<dbReference type="SMART" id="SM00359">
    <property type="entry name" value="PUA"/>
    <property type="match status" value="1"/>
</dbReference>
<comment type="subcellular location">
    <subcellularLocation>
        <location evidence="1">Cytoplasm</location>
    </subcellularLocation>
</comment>
<dbReference type="InterPro" id="IPR002478">
    <property type="entry name" value="PUA"/>
</dbReference>
<dbReference type="GO" id="GO:0006364">
    <property type="term" value="P:rRNA processing"/>
    <property type="evidence" value="ECO:0007669"/>
    <property type="project" value="UniProtKB-KW"/>
</dbReference>
<dbReference type="InterPro" id="IPR036974">
    <property type="entry name" value="PUA_sf"/>
</dbReference>
<sequence length="393" mass="45186">MLVARLKKHKEKKLLNGYPWVFEDEVEELQGKAFLGSEVNVFSSEYRFIGKGLYNPFSRRSIMFLTTKEEPIDEEFFLSRLTGALAWREKIFNEPYYRLFHSEGDGLPGFIADRYGDIIVVQFRNAIMELFKSKIVSNLVDIVSPVTVFERSDFQMLAGEKTQRNVGLLYGAEPPDSVIIKENEVSYVVDVVRSQKTGFFFDQRDSRLFARRIVSEFDLKRGLDLFTYTGGFALNMALGGAQVIAVDKSDFDLELGKKNAALNKFSKKIEFIRSDAFEYLETLEKREQFDIVIIDPPSLIKGKHEIPKGIKLLTTLVERSLEVIRSEGVIGLCSCAYNLTLDHLVEALRKASVDKGIYYRFLGITYQSRDHPWLLQIPETLYLKCLWAVVEKR</sequence>
<keyword evidence="6" id="KW-0949">S-adenosyl-L-methionine</keyword>
<evidence type="ECO:0000256" key="3">
    <source>
        <dbReference type="ARBA" id="ARBA00022552"/>
    </source>
</evidence>
<dbReference type="AlphaFoldDB" id="A0A176K1R1"/>
<gene>
    <name evidence="10" type="ORF">AT15_08260</name>
</gene>
<name>A0A176K1R1_9BACT</name>
<dbReference type="STRING" id="1453497.AT15_08260"/>
<keyword evidence="5 10" id="KW-0808">Transferase</keyword>
<dbReference type="PROSITE" id="PS50890">
    <property type="entry name" value="PUA"/>
    <property type="match status" value="1"/>
</dbReference>
<protein>
    <submittedName>
        <fullName evidence="10">Methyltransferase</fullName>
    </submittedName>
</protein>
<evidence type="ECO:0000256" key="6">
    <source>
        <dbReference type="ARBA" id="ARBA00022691"/>
    </source>
</evidence>
<evidence type="ECO:0000256" key="5">
    <source>
        <dbReference type="ARBA" id="ARBA00022679"/>
    </source>
</evidence>
<keyword evidence="11" id="KW-1185">Reference proteome</keyword>
<evidence type="ECO:0000256" key="4">
    <source>
        <dbReference type="ARBA" id="ARBA00022603"/>
    </source>
</evidence>
<evidence type="ECO:0000256" key="1">
    <source>
        <dbReference type="ARBA" id="ARBA00004496"/>
    </source>
</evidence>
<dbReference type="PATRIC" id="fig|1453497.3.peg.1641"/>
<proteinExistence type="inferred from homology"/>
<dbReference type="OrthoDB" id="9805492at2"/>
<keyword evidence="7" id="KW-0694">RNA-binding</keyword>
<dbReference type="SUPFAM" id="SSF88697">
    <property type="entry name" value="PUA domain-like"/>
    <property type="match status" value="1"/>
</dbReference>
<dbReference type="Pfam" id="PF10672">
    <property type="entry name" value="Methyltrans_SAM"/>
    <property type="match status" value="1"/>
</dbReference>
<dbReference type="RefSeq" id="WP_068346969.1">
    <property type="nucleotide sequence ID" value="NZ_JFHK01000005.1"/>
</dbReference>
<dbReference type="PANTHER" id="PTHR42873:SF1">
    <property type="entry name" value="S-ADENOSYLMETHIONINE-DEPENDENT METHYLTRANSFERASE DOMAIN-CONTAINING PROTEIN"/>
    <property type="match status" value="1"/>
</dbReference>
<dbReference type="SUPFAM" id="SSF53335">
    <property type="entry name" value="S-adenosyl-L-methionine-dependent methyltransferases"/>
    <property type="match status" value="1"/>
</dbReference>
<keyword evidence="4 10" id="KW-0489">Methyltransferase</keyword>
<evidence type="ECO:0000256" key="8">
    <source>
        <dbReference type="ARBA" id="ARBA00038091"/>
    </source>
</evidence>
<organism evidence="10 11">
    <name type="scientific">Kosmotoga arenicorallina S304</name>
    <dbReference type="NCBI Taxonomy" id="1453497"/>
    <lineage>
        <taxon>Bacteria</taxon>
        <taxon>Thermotogati</taxon>
        <taxon>Thermotogota</taxon>
        <taxon>Thermotogae</taxon>
        <taxon>Kosmotogales</taxon>
        <taxon>Kosmotogaceae</taxon>
        <taxon>Kosmotoga</taxon>
    </lineage>
</organism>
<keyword evidence="2" id="KW-0963">Cytoplasm</keyword>
<comment type="similarity">
    <text evidence="8">Belongs to the methyltransferase superfamily. RlmI family.</text>
</comment>
<dbReference type="Gene3D" id="3.30.750.80">
    <property type="entry name" value="RNA methyltransferase domain (HRMD) like"/>
    <property type="match status" value="1"/>
</dbReference>
<dbReference type="EMBL" id="JFHK01000005">
    <property type="protein sequence ID" value="OAA30963.1"/>
    <property type="molecule type" value="Genomic_DNA"/>
</dbReference>
<dbReference type="Proteomes" id="UP000077339">
    <property type="component" value="Unassembled WGS sequence"/>
</dbReference>
<dbReference type="PANTHER" id="PTHR42873">
    <property type="entry name" value="RIBOSOMAL RNA LARGE SUBUNIT METHYLTRANSFERASE"/>
    <property type="match status" value="1"/>
</dbReference>
<evidence type="ECO:0000256" key="7">
    <source>
        <dbReference type="ARBA" id="ARBA00022884"/>
    </source>
</evidence>
<accession>A0A176K1R1</accession>
<dbReference type="InterPro" id="IPR041532">
    <property type="entry name" value="RlmI-like_PUA"/>
</dbReference>
<evidence type="ECO:0000313" key="10">
    <source>
        <dbReference type="EMBL" id="OAA30963.1"/>
    </source>
</evidence>
<reference evidence="10 11" key="1">
    <citation type="submission" date="2014-02" db="EMBL/GenBank/DDBJ databases">
        <title>Kosmotoga genome sequencing.</title>
        <authorList>
            <person name="Pollo S.M."/>
            <person name="Charchuk R."/>
            <person name="Nesbo C.L."/>
        </authorList>
    </citation>
    <scope>NUCLEOTIDE SEQUENCE [LARGE SCALE GENOMIC DNA]</scope>
    <source>
        <strain evidence="10 11">S304</strain>
    </source>
</reference>